<evidence type="ECO:0000313" key="3">
    <source>
        <dbReference type="Proteomes" id="UP000703269"/>
    </source>
</evidence>
<organism evidence="2 3">
    <name type="scientific">Phanerochaete sordida</name>
    <dbReference type="NCBI Taxonomy" id="48140"/>
    <lineage>
        <taxon>Eukaryota</taxon>
        <taxon>Fungi</taxon>
        <taxon>Dikarya</taxon>
        <taxon>Basidiomycota</taxon>
        <taxon>Agaricomycotina</taxon>
        <taxon>Agaricomycetes</taxon>
        <taxon>Polyporales</taxon>
        <taxon>Phanerochaetaceae</taxon>
        <taxon>Phanerochaete</taxon>
    </lineage>
</organism>
<dbReference type="EMBL" id="BPQB01000004">
    <property type="protein sequence ID" value="GJE86383.1"/>
    <property type="molecule type" value="Genomic_DNA"/>
</dbReference>
<gene>
    <name evidence="2" type="ORF">PsYK624_024630</name>
</gene>
<feature type="chain" id="PRO_5040187414" evidence="1">
    <location>
        <begin position="20"/>
        <end position="79"/>
    </location>
</feature>
<keyword evidence="3" id="KW-1185">Reference proteome</keyword>
<comment type="caution">
    <text evidence="2">The sequence shown here is derived from an EMBL/GenBank/DDBJ whole genome shotgun (WGS) entry which is preliminary data.</text>
</comment>
<name>A0A9P3L9W3_9APHY</name>
<keyword evidence="1" id="KW-0732">Signal</keyword>
<evidence type="ECO:0000256" key="1">
    <source>
        <dbReference type="SAM" id="SignalP"/>
    </source>
</evidence>
<accession>A0A9P3L9W3</accession>
<dbReference type="Proteomes" id="UP000703269">
    <property type="component" value="Unassembled WGS sequence"/>
</dbReference>
<dbReference type="OrthoDB" id="3258294at2759"/>
<protein>
    <submittedName>
        <fullName evidence="2">Uncharacterized protein</fullName>
    </submittedName>
</protein>
<reference evidence="2 3" key="1">
    <citation type="submission" date="2021-08" db="EMBL/GenBank/DDBJ databases">
        <title>Draft Genome Sequence of Phanerochaete sordida strain YK-624.</title>
        <authorList>
            <person name="Mori T."/>
            <person name="Dohra H."/>
            <person name="Suzuki T."/>
            <person name="Kawagishi H."/>
            <person name="Hirai H."/>
        </authorList>
    </citation>
    <scope>NUCLEOTIDE SEQUENCE [LARGE SCALE GENOMIC DNA]</scope>
    <source>
        <strain evidence="2 3">YK-624</strain>
    </source>
</reference>
<dbReference type="AlphaFoldDB" id="A0A9P3L9W3"/>
<sequence length="79" mass="8771">MLYFVVVFIELLVSTIIWSRAPQYINIINPWSAALPSLLGSRLMLSMREGVLKNGCDGTYEVEGFADATGSIKYCIRAP</sequence>
<evidence type="ECO:0000313" key="2">
    <source>
        <dbReference type="EMBL" id="GJE86383.1"/>
    </source>
</evidence>
<feature type="signal peptide" evidence="1">
    <location>
        <begin position="1"/>
        <end position="19"/>
    </location>
</feature>
<proteinExistence type="predicted"/>